<dbReference type="GeneID" id="18819464"/>
<protein>
    <submittedName>
        <fullName evidence="2">Uncharacterized protein</fullName>
    </submittedName>
</protein>
<evidence type="ECO:0000313" key="2">
    <source>
        <dbReference type="EMBL" id="EGO24842.1"/>
    </source>
</evidence>
<gene>
    <name evidence="2" type="ORF">SERLADRAFT_468752</name>
</gene>
<dbReference type="KEGG" id="sla:SERLADRAFT_468752"/>
<feature type="region of interest" description="Disordered" evidence="1">
    <location>
        <begin position="39"/>
        <end position="59"/>
    </location>
</feature>
<dbReference type="AlphaFoldDB" id="F8NY80"/>
<name>F8NY80_SERL9</name>
<evidence type="ECO:0000256" key="1">
    <source>
        <dbReference type="SAM" id="MobiDB-lite"/>
    </source>
</evidence>
<accession>F8NY80</accession>
<dbReference type="EMBL" id="GL945434">
    <property type="protein sequence ID" value="EGO24842.1"/>
    <property type="molecule type" value="Genomic_DNA"/>
</dbReference>
<organism>
    <name type="scientific">Serpula lacrymans var. lacrymans (strain S7.9)</name>
    <name type="common">Dry rot fungus</name>
    <dbReference type="NCBI Taxonomy" id="578457"/>
    <lineage>
        <taxon>Eukaryota</taxon>
        <taxon>Fungi</taxon>
        <taxon>Dikarya</taxon>
        <taxon>Basidiomycota</taxon>
        <taxon>Agaricomycotina</taxon>
        <taxon>Agaricomycetes</taxon>
        <taxon>Agaricomycetidae</taxon>
        <taxon>Boletales</taxon>
        <taxon>Coniophorineae</taxon>
        <taxon>Serpulaceae</taxon>
        <taxon>Serpula</taxon>
    </lineage>
</organism>
<proteinExistence type="predicted"/>
<dbReference type="Proteomes" id="UP000008064">
    <property type="component" value="Unassembled WGS sequence"/>
</dbReference>
<dbReference type="HOGENOM" id="CLU_2962317_0_0_1"/>
<feature type="compositionally biased region" description="Polar residues" evidence="1">
    <location>
        <begin position="50"/>
        <end position="59"/>
    </location>
</feature>
<dbReference type="RefSeq" id="XP_007318861.1">
    <property type="nucleotide sequence ID" value="XM_007318799.1"/>
</dbReference>
<reference evidence="2" key="1">
    <citation type="submission" date="2011-04" db="EMBL/GenBank/DDBJ databases">
        <title>Evolution of plant cell wall degrading machinery underlies the functional diversity of forest fungi.</title>
        <authorList>
            <consortium name="US DOE Joint Genome Institute (JGI-PGF)"/>
            <person name="Eastwood D.C."/>
            <person name="Floudas D."/>
            <person name="Binder M."/>
            <person name="Majcherczyk A."/>
            <person name="Schneider P."/>
            <person name="Aerts A."/>
            <person name="Asiegbu F.O."/>
            <person name="Baker S.E."/>
            <person name="Barry K."/>
            <person name="Bendiksby M."/>
            <person name="Blumentritt M."/>
            <person name="Coutinho P.M."/>
            <person name="Cullen D."/>
            <person name="Cullen D."/>
            <person name="Gathman A."/>
            <person name="Goodell B."/>
            <person name="Henrissat B."/>
            <person name="Ihrmark K."/>
            <person name="Kauserud H."/>
            <person name="Kohler A."/>
            <person name="LaButti K."/>
            <person name="Lapidus A."/>
            <person name="Lavin J.L."/>
            <person name="Lee Y.-H."/>
            <person name="Lindquist E."/>
            <person name="Lilly W."/>
            <person name="Lucas S."/>
            <person name="Morin E."/>
            <person name="Murat C."/>
            <person name="Oguiza J.A."/>
            <person name="Park J."/>
            <person name="Pisabarro A.G."/>
            <person name="Riley R."/>
            <person name="Rosling A."/>
            <person name="Salamov A."/>
            <person name="Schmidt O."/>
            <person name="Schmutz J."/>
            <person name="Skrede I."/>
            <person name="Stenlid J."/>
            <person name="Wiebenga A."/>
            <person name="Xie X."/>
            <person name="Kues U."/>
            <person name="Hibbett D.S."/>
            <person name="Hoffmeister D."/>
            <person name="Hogberg N."/>
            <person name="Martin F."/>
            <person name="Grigoriev I.V."/>
            <person name="Watkinson S.C."/>
        </authorList>
    </citation>
    <scope>NUCLEOTIDE SEQUENCE</scope>
    <source>
        <strain evidence="2">S7.9</strain>
    </source>
</reference>
<sequence length="59" mass="6943">MWMVMTFPICYVRANMKSIFPTVFSFRAERSYYLCSKAYSGKPGEEPSTPVENTWKQHL</sequence>